<proteinExistence type="predicted"/>
<dbReference type="VEuPathDB" id="FungiDB:C5L36_0A01300"/>
<evidence type="ECO:0000313" key="2">
    <source>
        <dbReference type="Proteomes" id="UP000189274"/>
    </source>
</evidence>
<sequence length="355" mass="40612">MKDVKLGRTTVKGGLVTQDVEKKLEQMYDSHNFVNRIDVVVKKAELESAGADYMKSITCEGIEFMANLFQLLKYILAFEPIERQYFKLISTDTDIMDENSICIHRGKLTLKLKKESYLKSGFQFKLSTASRGNRNVVSQMYIHTFDLVNFEENIKKNIQNYVRLLWFAENIDSKNYVYNLTCESDGFDYQNSILTLENMNIEAQLKKATITTKIMIDCVFPNLDIVQNEEQLQDIAEWITLSSIGGTVQQYRDVDPYISSYFARIDAKDSVDLAVMTMEETLITSALHAKIMQHLINNFSWFAFGSYGVKNVTKAYENSGEHIFADDGSNDILLFFSEGSYAVWDTTDGGDPHIL</sequence>
<organism evidence="1 2">
    <name type="scientific">Pichia kudriavzevii</name>
    <name type="common">Yeast</name>
    <name type="synonym">Issatchenkia orientalis</name>
    <dbReference type="NCBI Taxonomy" id="4909"/>
    <lineage>
        <taxon>Eukaryota</taxon>
        <taxon>Fungi</taxon>
        <taxon>Dikarya</taxon>
        <taxon>Ascomycota</taxon>
        <taxon>Saccharomycotina</taxon>
        <taxon>Pichiomycetes</taxon>
        <taxon>Pichiales</taxon>
        <taxon>Pichiaceae</taxon>
        <taxon>Pichia</taxon>
    </lineage>
</organism>
<dbReference type="InterPro" id="IPR013893">
    <property type="entry name" value="RNase_P_Rpp40"/>
</dbReference>
<dbReference type="GO" id="GO:0030681">
    <property type="term" value="C:multimeric ribonuclease P complex"/>
    <property type="evidence" value="ECO:0007669"/>
    <property type="project" value="TreeGrafter"/>
</dbReference>
<dbReference type="GO" id="GO:0000447">
    <property type="term" value="P:endonucleolytic cleavage in ITS1 to separate SSU-rRNA from 5.8S rRNA and LSU-rRNA from tricistronic rRNA transcript (SSU-rRNA, 5.8S rRNA, LSU-rRNA)"/>
    <property type="evidence" value="ECO:0007669"/>
    <property type="project" value="TreeGrafter"/>
</dbReference>
<dbReference type="GO" id="GO:0001682">
    <property type="term" value="P:tRNA 5'-leader removal"/>
    <property type="evidence" value="ECO:0007669"/>
    <property type="project" value="InterPro"/>
</dbReference>
<dbReference type="EMBL" id="MQVM01000026">
    <property type="protein sequence ID" value="ONH71937.1"/>
    <property type="molecule type" value="Genomic_DNA"/>
</dbReference>
<gene>
    <name evidence="1" type="ORF">BOH78_4146</name>
</gene>
<dbReference type="GO" id="GO:0000171">
    <property type="term" value="F:ribonuclease MRP activity"/>
    <property type="evidence" value="ECO:0007669"/>
    <property type="project" value="TreeGrafter"/>
</dbReference>
<evidence type="ECO:0000313" key="1">
    <source>
        <dbReference type="EMBL" id="ONH71937.1"/>
    </source>
</evidence>
<dbReference type="PANTHER" id="PTHR15396:SF1">
    <property type="entry name" value="RIBONUCLEASE P PROTEIN SUBUNIT P40"/>
    <property type="match status" value="1"/>
</dbReference>
<dbReference type="Proteomes" id="UP000189274">
    <property type="component" value="Unassembled WGS sequence"/>
</dbReference>
<comment type="caution">
    <text evidence="1">The sequence shown here is derived from an EMBL/GenBank/DDBJ whole genome shotgun (WGS) entry which is preliminary data.</text>
</comment>
<dbReference type="GO" id="GO:0004526">
    <property type="term" value="F:ribonuclease P activity"/>
    <property type="evidence" value="ECO:0007669"/>
    <property type="project" value="TreeGrafter"/>
</dbReference>
<dbReference type="AlphaFoldDB" id="A0A1V2LHT3"/>
<accession>A0A1V2LHT3</accession>
<dbReference type="GO" id="GO:0000172">
    <property type="term" value="C:ribonuclease MRP complex"/>
    <property type="evidence" value="ECO:0007669"/>
    <property type="project" value="TreeGrafter"/>
</dbReference>
<name>A0A1V2LHT3_PICKU</name>
<reference evidence="2" key="1">
    <citation type="journal article" date="2017" name="Genome Announc.">
        <title>Genome sequences of Cyberlindnera fabianii 65, Pichia kudriavzevii 129, and Saccharomyces cerevisiae 131 isolated from fermented masau fruits in Zimbabwe.</title>
        <authorList>
            <person name="van Rijswijck I.M.H."/>
            <person name="Derks M.F.L."/>
            <person name="Abee T."/>
            <person name="de Ridder D."/>
            <person name="Smid E.J."/>
        </authorList>
    </citation>
    <scope>NUCLEOTIDE SEQUENCE [LARGE SCALE GENOMIC DNA]</scope>
    <source>
        <strain evidence="2">129</strain>
    </source>
</reference>
<dbReference type="Pfam" id="PF08584">
    <property type="entry name" value="Ribonuc_P_40"/>
    <property type="match status" value="1"/>
</dbReference>
<protein>
    <submittedName>
        <fullName evidence="1">Uncharacterized protein</fullName>
    </submittedName>
</protein>
<dbReference type="PANTHER" id="PTHR15396">
    <property type="entry name" value="RIBONUCLEASE P PROTEIN SUBUNIT P40"/>
    <property type="match status" value="1"/>
</dbReference>